<name>A0ABU6YRA6_9FABA</name>
<dbReference type="EMBL" id="JASCZI010243248">
    <property type="protein sequence ID" value="MED6212937.1"/>
    <property type="molecule type" value="Genomic_DNA"/>
</dbReference>
<sequence length="99" mass="11254">MLMKRGKPVKKLTRLCFPCTNLKKTWLIIGGRLARCMLLEKNSRKLSLLLLFTLLGNSIPKVRSQESDCYLPKELPVPVICYEDENGGYLAAKELEIEA</sequence>
<evidence type="ECO:0000313" key="2">
    <source>
        <dbReference type="Proteomes" id="UP001341840"/>
    </source>
</evidence>
<keyword evidence="2" id="KW-1185">Reference proteome</keyword>
<protein>
    <submittedName>
        <fullName evidence="1">Uncharacterized protein</fullName>
    </submittedName>
</protein>
<comment type="caution">
    <text evidence="1">The sequence shown here is derived from an EMBL/GenBank/DDBJ whole genome shotgun (WGS) entry which is preliminary data.</text>
</comment>
<gene>
    <name evidence="1" type="ORF">PIB30_088264</name>
</gene>
<reference evidence="1 2" key="1">
    <citation type="journal article" date="2023" name="Plants (Basel)">
        <title>Bridging the Gap: Combining Genomics and Transcriptomics Approaches to Understand Stylosanthes scabra, an Orphan Legume from the Brazilian Caatinga.</title>
        <authorList>
            <person name="Ferreira-Neto J.R.C."/>
            <person name="da Silva M.D."/>
            <person name="Binneck E."/>
            <person name="de Melo N.F."/>
            <person name="da Silva R.H."/>
            <person name="de Melo A.L.T.M."/>
            <person name="Pandolfi V."/>
            <person name="Bustamante F.O."/>
            <person name="Brasileiro-Vidal A.C."/>
            <person name="Benko-Iseppon A.M."/>
        </authorList>
    </citation>
    <scope>NUCLEOTIDE SEQUENCE [LARGE SCALE GENOMIC DNA]</scope>
    <source>
        <tissue evidence="1">Leaves</tissue>
    </source>
</reference>
<dbReference type="Proteomes" id="UP001341840">
    <property type="component" value="Unassembled WGS sequence"/>
</dbReference>
<proteinExistence type="predicted"/>
<organism evidence="1 2">
    <name type="scientific">Stylosanthes scabra</name>
    <dbReference type="NCBI Taxonomy" id="79078"/>
    <lineage>
        <taxon>Eukaryota</taxon>
        <taxon>Viridiplantae</taxon>
        <taxon>Streptophyta</taxon>
        <taxon>Embryophyta</taxon>
        <taxon>Tracheophyta</taxon>
        <taxon>Spermatophyta</taxon>
        <taxon>Magnoliopsida</taxon>
        <taxon>eudicotyledons</taxon>
        <taxon>Gunneridae</taxon>
        <taxon>Pentapetalae</taxon>
        <taxon>rosids</taxon>
        <taxon>fabids</taxon>
        <taxon>Fabales</taxon>
        <taxon>Fabaceae</taxon>
        <taxon>Papilionoideae</taxon>
        <taxon>50 kb inversion clade</taxon>
        <taxon>dalbergioids sensu lato</taxon>
        <taxon>Dalbergieae</taxon>
        <taxon>Pterocarpus clade</taxon>
        <taxon>Stylosanthes</taxon>
    </lineage>
</organism>
<accession>A0ABU6YRA6</accession>
<evidence type="ECO:0000313" key="1">
    <source>
        <dbReference type="EMBL" id="MED6212937.1"/>
    </source>
</evidence>